<dbReference type="RefSeq" id="XP_031556796.1">
    <property type="nucleotide sequence ID" value="XM_031700936.1"/>
</dbReference>
<keyword evidence="1" id="KW-1185">Reference proteome</keyword>
<proteinExistence type="predicted"/>
<organism evidence="1 2">
    <name type="scientific">Actinia tenebrosa</name>
    <name type="common">Australian red waratah sea anemone</name>
    <dbReference type="NCBI Taxonomy" id="6105"/>
    <lineage>
        <taxon>Eukaryota</taxon>
        <taxon>Metazoa</taxon>
        <taxon>Cnidaria</taxon>
        <taxon>Anthozoa</taxon>
        <taxon>Hexacorallia</taxon>
        <taxon>Actiniaria</taxon>
        <taxon>Actiniidae</taxon>
        <taxon>Actinia</taxon>
    </lineage>
</organism>
<dbReference type="Gene3D" id="3.40.50.300">
    <property type="entry name" value="P-loop containing nucleotide triphosphate hydrolases"/>
    <property type="match status" value="2"/>
</dbReference>
<dbReference type="GeneID" id="116293505"/>
<name>A0A6P8HM41_ACTTE</name>
<protein>
    <submittedName>
        <fullName evidence="2">Uncharacterized protein LOC116293505</fullName>
    </submittedName>
</protein>
<reference evidence="2" key="1">
    <citation type="submission" date="2025-08" db="UniProtKB">
        <authorList>
            <consortium name="RefSeq"/>
        </authorList>
    </citation>
    <scope>IDENTIFICATION</scope>
    <source>
        <tissue evidence="2">Tentacle</tissue>
    </source>
</reference>
<dbReference type="InterPro" id="IPR027417">
    <property type="entry name" value="P-loop_NTPase"/>
</dbReference>
<sequence>MHSKRFCVFEAGEMDFFICSKDRGIIILEVKSGNQPRVYNSAQQQLEKAARAVKMKVRKIKISRDQSVSVRYAVVMPNASRQSDNPPSEEGCYEEDLASREAFEYWLNLFMPVLEDPRKLNNEKYDKCLACFLSIILTDYNFNYIHSHLTKTRTPEQAEILEGLNEEAYITGPAGSGKTACLVIKASSEELQYQRKLVVVSNTPLRDHLGKNSLVGVQNNQEKLVDIAIQLVLEDNSAVRYFDSIFIDEAQDFVGNWQLLFDILHNKGEGHYKWIFYDNNQKLRSTPPTQNKSHSEYHLTKVIRNTKKIFDASMEFYSSQKTVKIGHKIVGPEVQIMCFFPQDIENISSNVVQFITESITKLTCCLGVARPGDICVLMENKERAITVGQKVLQMSNGKVVPFQLEQMVEYMDDKRQWPRDLIGDRGNIGVTVDSVSRFKGLESKAVILVIGSRKTRQVIEKMYVGTTRAFCHLTVLYTQNVVRSLRSAELANP</sequence>
<dbReference type="SUPFAM" id="SSF52540">
    <property type="entry name" value="P-loop containing nucleoside triphosphate hydrolases"/>
    <property type="match status" value="1"/>
</dbReference>
<accession>A0A6P8HM41</accession>
<dbReference type="AlphaFoldDB" id="A0A6P8HM41"/>
<dbReference type="OrthoDB" id="6052143at2759"/>
<evidence type="ECO:0000313" key="2">
    <source>
        <dbReference type="RefSeq" id="XP_031556796.1"/>
    </source>
</evidence>
<dbReference type="Proteomes" id="UP000515163">
    <property type="component" value="Unplaced"/>
</dbReference>
<dbReference type="KEGG" id="aten:116293505"/>
<evidence type="ECO:0000313" key="1">
    <source>
        <dbReference type="Proteomes" id="UP000515163"/>
    </source>
</evidence>
<gene>
    <name evidence="2" type="primary">LOC116293505</name>
</gene>
<dbReference type="InParanoid" id="A0A6P8HM41"/>